<dbReference type="EMBL" id="AHOP02000037">
    <property type="protein sequence ID" value="EMO40156.1"/>
    <property type="molecule type" value="Genomic_DNA"/>
</dbReference>
<name>M6UB52_9LEPT</name>
<sequence>MEKKENLLILIKIILRDETINKKMSIFQNIVEELYLIQLAKERLKTPKARRKKIFLNMNILNLQSIYLSLIHKIHLTLDELYHQPYE</sequence>
<protein>
    <submittedName>
        <fullName evidence="1">Uncharacterized protein</fullName>
    </submittedName>
</protein>
<evidence type="ECO:0000313" key="1">
    <source>
        <dbReference type="EMBL" id="EMO40156.1"/>
    </source>
</evidence>
<comment type="caution">
    <text evidence="1">The sequence shown here is derived from an EMBL/GenBank/DDBJ whole genome shotgun (WGS) entry which is preliminary data.</text>
</comment>
<evidence type="ECO:0000313" key="2">
    <source>
        <dbReference type="Proteomes" id="UP000012153"/>
    </source>
</evidence>
<gene>
    <name evidence="1" type="ORF">LEP1GSC186_4794</name>
</gene>
<accession>M6UB52</accession>
<proteinExistence type="predicted"/>
<dbReference type="AlphaFoldDB" id="M6UB52"/>
<organism evidence="1 2">
    <name type="scientific">Leptospira noguchii serovar Autumnalis str. ZUN142</name>
    <dbReference type="NCBI Taxonomy" id="1085540"/>
    <lineage>
        <taxon>Bacteria</taxon>
        <taxon>Pseudomonadati</taxon>
        <taxon>Spirochaetota</taxon>
        <taxon>Spirochaetia</taxon>
        <taxon>Leptospirales</taxon>
        <taxon>Leptospiraceae</taxon>
        <taxon>Leptospira</taxon>
    </lineage>
</organism>
<reference evidence="1 2" key="1">
    <citation type="submission" date="2013-01" db="EMBL/GenBank/DDBJ databases">
        <authorList>
            <person name="Harkins D.M."/>
            <person name="Durkin A.S."/>
            <person name="Brinkac L.M."/>
            <person name="Haft D.H."/>
            <person name="Selengut J.D."/>
            <person name="Sanka R."/>
            <person name="DePew J."/>
            <person name="Purushe J."/>
            <person name="Matthias M.A."/>
            <person name="Vinetz J.M."/>
            <person name="Sutton G.G."/>
            <person name="Nierman W.C."/>
            <person name="Fouts D.E."/>
        </authorList>
    </citation>
    <scope>NUCLEOTIDE SEQUENCE [LARGE SCALE GENOMIC DNA]</scope>
    <source>
        <strain evidence="1 2">ZUN142</strain>
    </source>
</reference>
<dbReference type="Proteomes" id="UP000012153">
    <property type="component" value="Unassembled WGS sequence"/>
</dbReference>